<evidence type="ECO:0000313" key="3">
    <source>
        <dbReference type="EMBL" id="KAF3453705.1"/>
    </source>
</evidence>
<organism evidence="3 4">
    <name type="scientific">Rhamnella rubrinervis</name>
    <dbReference type="NCBI Taxonomy" id="2594499"/>
    <lineage>
        <taxon>Eukaryota</taxon>
        <taxon>Viridiplantae</taxon>
        <taxon>Streptophyta</taxon>
        <taxon>Embryophyta</taxon>
        <taxon>Tracheophyta</taxon>
        <taxon>Spermatophyta</taxon>
        <taxon>Magnoliopsida</taxon>
        <taxon>eudicotyledons</taxon>
        <taxon>Gunneridae</taxon>
        <taxon>Pentapetalae</taxon>
        <taxon>rosids</taxon>
        <taxon>fabids</taxon>
        <taxon>Rosales</taxon>
        <taxon>Rhamnaceae</taxon>
        <taxon>rhamnoid group</taxon>
        <taxon>Rhamneae</taxon>
        <taxon>Rhamnella</taxon>
    </lineage>
</organism>
<protein>
    <recommendedName>
        <fullName evidence="5">Pentatricopeptide repeat-containing protein</fullName>
    </recommendedName>
</protein>
<evidence type="ECO:0000256" key="1">
    <source>
        <dbReference type="ARBA" id="ARBA00022737"/>
    </source>
</evidence>
<comment type="caution">
    <text evidence="3">The sequence shown here is derived from an EMBL/GenBank/DDBJ whole genome shotgun (WGS) entry which is preliminary data.</text>
</comment>
<evidence type="ECO:0000313" key="4">
    <source>
        <dbReference type="Proteomes" id="UP000796880"/>
    </source>
</evidence>
<dbReference type="Pfam" id="PF13041">
    <property type="entry name" value="PPR_2"/>
    <property type="match status" value="1"/>
</dbReference>
<gene>
    <name evidence="3" type="ORF">FNV43_RR04146</name>
</gene>
<dbReference type="PROSITE" id="PS51375">
    <property type="entry name" value="PPR"/>
    <property type="match status" value="1"/>
</dbReference>
<name>A0A8K0HL65_9ROSA</name>
<dbReference type="Gene3D" id="1.25.40.10">
    <property type="entry name" value="Tetratricopeptide repeat domain"/>
    <property type="match status" value="2"/>
</dbReference>
<dbReference type="Pfam" id="PF01535">
    <property type="entry name" value="PPR"/>
    <property type="match status" value="1"/>
</dbReference>
<dbReference type="PANTHER" id="PTHR47926:SF347">
    <property type="entry name" value="PENTATRICOPEPTIDE REPEAT-CONTAINING PROTEIN"/>
    <property type="match status" value="1"/>
</dbReference>
<dbReference type="OrthoDB" id="750171at2759"/>
<dbReference type="PANTHER" id="PTHR47926">
    <property type="entry name" value="PENTATRICOPEPTIDE REPEAT-CONTAINING PROTEIN"/>
    <property type="match status" value="1"/>
</dbReference>
<dbReference type="GO" id="GO:0009451">
    <property type="term" value="P:RNA modification"/>
    <property type="evidence" value="ECO:0007669"/>
    <property type="project" value="InterPro"/>
</dbReference>
<dbReference type="AlphaFoldDB" id="A0A8K0HL65"/>
<keyword evidence="1" id="KW-0677">Repeat</keyword>
<dbReference type="Proteomes" id="UP000796880">
    <property type="component" value="Unassembled WGS sequence"/>
</dbReference>
<dbReference type="InterPro" id="IPR002885">
    <property type="entry name" value="PPR_rpt"/>
</dbReference>
<accession>A0A8K0HL65</accession>
<evidence type="ECO:0008006" key="5">
    <source>
        <dbReference type="Google" id="ProtNLM"/>
    </source>
</evidence>
<dbReference type="EMBL" id="VOIH02000002">
    <property type="protein sequence ID" value="KAF3453705.1"/>
    <property type="molecule type" value="Genomic_DNA"/>
</dbReference>
<proteinExistence type="predicted"/>
<evidence type="ECO:0000256" key="2">
    <source>
        <dbReference type="PROSITE-ProRule" id="PRU00708"/>
    </source>
</evidence>
<dbReference type="InterPro" id="IPR011990">
    <property type="entry name" value="TPR-like_helical_dom_sf"/>
</dbReference>
<keyword evidence="4" id="KW-1185">Reference proteome</keyword>
<dbReference type="GO" id="GO:0003723">
    <property type="term" value="F:RNA binding"/>
    <property type="evidence" value="ECO:0007669"/>
    <property type="project" value="InterPro"/>
</dbReference>
<feature type="repeat" description="PPR" evidence="2">
    <location>
        <begin position="68"/>
        <end position="102"/>
    </location>
</feature>
<dbReference type="InterPro" id="IPR046960">
    <property type="entry name" value="PPR_At4g14850-like_plant"/>
</dbReference>
<reference evidence="3" key="1">
    <citation type="submission" date="2020-03" db="EMBL/GenBank/DDBJ databases">
        <title>A high-quality chromosome-level genome assembly of a woody plant with both climbing and erect habits, Rhamnella rubrinervis.</title>
        <authorList>
            <person name="Lu Z."/>
            <person name="Yang Y."/>
            <person name="Zhu X."/>
            <person name="Sun Y."/>
        </authorList>
    </citation>
    <scope>NUCLEOTIDE SEQUENCE</scope>
    <source>
        <strain evidence="3">BYM</strain>
        <tissue evidence="3">Leaf</tissue>
    </source>
</reference>
<sequence length="478" mass="55645">MNLLVFETLSHQCRDFKEFKQMLSQMVLTGFIKDAFAAKRLLQFSTRNLAFIHVDYCYQIFNFIENPDASFYNIMMMAYVWRKYVHRAIPLYKLMLHRNVGPNVYTYPFLVEACVVRESDFEGGQLHNHVLKLGFDSDVDVRSTFVDMYADCRNYEDACKVFKEGPMMDSFVWYSLLEECIRSIEGLDEMGDIYNLMPEKDTRASTYRIVNLWYWGEFKKCKQLINEIPENDTVSLSMLINCYAAQHNEKYEQALDLFITKHGNGIMLDELVVQAVVSCCTSLARLDRDMRMTGKLIHNLVVKIGVECDVELQNSMICMYSECGDVLSAQNLFNAACWLDECSWFHMLGNYMICGLDEKVEALFESMPEKDVDSCIRMISYYSERVCFSEGLALFHKIVGSSVRLDDEHLRQITMELPVRFVAVDLGKCIHGYAIKNGYCLSGSRSTYGYCRDDLKNALWHMYKRRCGYKHSDERGFY</sequence>